<dbReference type="EMBL" id="CP042469">
    <property type="protein sequence ID" value="QOX63595.1"/>
    <property type="molecule type" value="Genomic_DNA"/>
</dbReference>
<evidence type="ECO:0000313" key="1">
    <source>
        <dbReference type="EMBL" id="QOX63595.1"/>
    </source>
</evidence>
<sequence>MKSVKKAILVVSFGTSHETTREKTIGAIEREVSAAYPDYEIRRAFTSGMILRVLEKRDQIKIDNVAEAMKKLVEEGFREVFVQPTHVIPGDEYDKMSADAAAFTDQIDVLTIGKPLLYDTDDYFAVIQGIMSELPKLGREDALVLMGHGSEHPINAAYAAMDYRFKDEGYPNVFVGTVEGYPDLEVVLKQVKSFAPKKVMLLPLMVVAGDHAVNDMASDEEDSWKTAFEKEGYEVECILRGLGEFPAIRRIYLEHIAQEMKL</sequence>
<proteinExistence type="predicted"/>
<dbReference type="Proteomes" id="UP000594014">
    <property type="component" value="Chromosome"/>
</dbReference>
<protein>
    <submittedName>
        <fullName evidence="1">Sirohydrochlorin cobaltochelatase</fullName>
    </submittedName>
</protein>
<name>A0ACD1AAX4_9FIRM</name>
<accession>A0ACD1AAX4</accession>
<gene>
    <name evidence="1" type="ORF">FRZ06_09650</name>
</gene>
<organism evidence="1 2">
    <name type="scientific">Anoxybacterium hadale</name>
    <dbReference type="NCBI Taxonomy" id="3408580"/>
    <lineage>
        <taxon>Bacteria</taxon>
        <taxon>Bacillati</taxon>
        <taxon>Bacillota</taxon>
        <taxon>Clostridia</taxon>
        <taxon>Peptostreptococcales</taxon>
        <taxon>Anaerovoracaceae</taxon>
        <taxon>Anoxybacterium</taxon>
    </lineage>
</organism>
<keyword evidence="2" id="KW-1185">Reference proteome</keyword>
<evidence type="ECO:0000313" key="2">
    <source>
        <dbReference type="Proteomes" id="UP000594014"/>
    </source>
</evidence>
<reference evidence="1" key="1">
    <citation type="submission" date="2019-08" db="EMBL/GenBank/DDBJ databases">
        <title>Genome sequence of Clostridiales bacterium MT110.</title>
        <authorList>
            <person name="Cao J."/>
        </authorList>
    </citation>
    <scope>NUCLEOTIDE SEQUENCE</scope>
    <source>
        <strain evidence="1">MT110</strain>
    </source>
</reference>